<proteinExistence type="predicted"/>
<organism evidence="5 6">
    <name type="scientific">Acuticoccus sediminis</name>
    <dbReference type="NCBI Taxonomy" id="2184697"/>
    <lineage>
        <taxon>Bacteria</taxon>
        <taxon>Pseudomonadati</taxon>
        <taxon>Pseudomonadota</taxon>
        <taxon>Alphaproteobacteria</taxon>
        <taxon>Hyphomicrobiales</taxon>
        <taxon>Amorphaceae</taxon>
        <taxon>Acuticoccus</taxon>
    </lineage>
</organism>
<evidence type="ECO:0000256" key="1">
    <source>
        <dbReference type="ARBA" id="ARBA00005104"/>
    </source>
</evidence>
<keyword evidence="2" id="KW-0521">NADP</keyword>
<gene>
    <name evidence="5" type="ORF">DLJ53_06215</name>
</gene>
<dbReference type="EMBL" id="QHHQ01000001">
    <property type="protein sequence ID" value="RAI04546.1"/>
    <property type="molecule type" value="Genomic_DNA"/>
</dbReference>
<comment type="pathway">
    <text evidence="1">Cofactor biosynthesis; riboflavin biosynthesis.</text>
</comment>
<dbReference type="OrthoDB" id="2313602at2"/>
<dbReference type="Proteomes" id="UP000249590">
    <property type="component" value="Unassembled WGS sequence"/>
</dbReference>
<dbReference type="AlphaFoldDB" id="A0A8B2P323"/>
<dbReference type="GO" id="GO:0008703">
    <property type="term" value="F:5-amino-6-(5-phosphoribosylamino)uracil reductase activity"/>
    <property type="evidence" value="ECO:0007669"/>
    <property type="project" value="InterPro"/>
</dbReference>
<dbReference type="InterPro" id="IPR002734">
    <property type="entry name" value="RibDG_C"/>
</dbReference>
<dbReference type="SUPFAM" id="SSF53597">
    <property type="entry name" value="Dihydrofolate reductase-like"/>
    <property type="match status" value="1"/>
</dbReference>
<dbReference type="InterPro" id="IPR050765">
    <property type="entry name" value="Riboflavin_Biosynth_HTPR"/>
</dbReference>
<name>A0A8B2P323_9HYPH</name>
<feature type="domain" description="Bacterial bifunctional deaminase-reductase C-terminal" evidence="4">
    <location>
        <begin position="16"/>
        <end position="187"/>
    </location>
</feature>
<reference evidence="5 6" key="1">
    <citation type="submission" date="2018-05" db="EMBL/GenBank/DDBJ databases">
        <title>Acuticoccus sediminis sp. nov., isolated from deep-sea sediment of Indian Ocean.</title>
        <authorList>
            <person name="Liu X."/>
            <person name="Lai Q."/>
            <person name="Du Y."/>
            <person name="Sun F."/>
            <person name="Zhang X."/>
            <person name="Wang S."/>
            <person name="Shao Z."/>
        </authorList>
    </citation>
    <scope>NUCLEOTIDE SEQUENCE [LARGE SCALE GENOMIC DNA]</scope>
    <source>
        <strain evidence="5 6">PTG4-2</strain>
    </source>
</reference>
<keyword evidence="6" id="KW-1185">Reference proteome</keyword>
<dbReference type="Gene3D" id="3.40.430.10">
    <property type="entry name" value="Dihydrofolate Reductase, subunit A"/>
    <property type="match status" value="1"/>
</dbReference>
<dbReference type="InterPro" id="IPR024072">
    <property type="entry name" value="DHFR-like_dom_sf"/>
</dbReference>
<dbReference type="PANTHER" id="PTHR38011:SF7">
    <property type="entry name" value="2,5-DIAMINO-6-RIBOSYLAMINO-4(3H)-PYRIMIDINONE 5'-PHOSPHATE REDUCTASE"/>
    <property type="match status" value="1"/>
</dbReference>
<accession>A0A8B2P323</accession>
<evidence type="ECO:0000313" key="6">
    <source>
        <dbReference type="Proteomes" id="UP000249590"/>
    </source>
</evidence>
<dbReference type="PANTHER" id="PTHR38011">
    <property type="entry name" value="DIHYDROFOLATE REDUCTASE FAMILY PROTEIN (AFU_ORTHOLOGUE AFUA_8G06820)"/>
    <property type="match status" value="1"/>
</dbReference>
<evidence type="ECO:0000256" key="2">
    <source>
        <dbReference type="ARBA" id="ARBA00022857"/>
    </source>
</evidence>
<sequence>MRIIEALREAAAAGAPLVVAQLGQSLDGRIATPSGHSHYINGPEAITLLHRLRAEVDAVLIGAGTARADDPQLTVRHVDGPSPARVLIDRRRSAGARLKLLADDGRRRIVFGAPLADDPPGVETIPADAPLAPAAVLAALAERGLNRVLVEGGATTVSLFIAAGAIDRIAVLVAPMIIGSGPTGIALPPIDRLDGAIRPVVATETLPGGDVLFDCDLRGGQNVAR</sequence>
<evidence type="ECO:0000259" key="4">
    <source>
        <dbReference type="Pfam" id="PF01872"/>
    </source>
</evidence>
<dbReference type="Pfam" id="PF01872">
    <property type="entry name" value="RibD_C"/>
    <property type="match status" value="1"/>
</dbReference>
<dbReference type="RefSeq" id="WP_111344145.1">
    <property type="nucleotide sequence ID" value="NZ_QHHQ01000001.1"/>
</dbReference>
<evidence type="ECO:0000256" key="3">
    <source>
        <dbReference type="ARBA" id="ARBA00023002"/>
    </source>
</evidence>
<protein>
    <submittedName>
        <fullName evidence="5">Deaminase</fullName>
    </submittedName>
</protein>
<comment type="caution">
    <text evidence="5">The sequence shown here is derived from an EMBL/GenBank/DDBJ whole genome shotgun (WGS) entry which is preliminary data.</text>
</comment>
<keyword evidence="3" id="KW-0560">Oxidoreductase</keyword>
<evidence type="ECO:0000313" key="5">
    <source>
        <dbReference type="EMBL" id="RAI04546.1"/>
    </source>
</evidence>
<dbReference type="GO" id="GO:0009231">
    <property type="term" value="P:riboflavin biosynthetic process"/>
    <property type="evidence" value="ECO:0007669"/>
    <property type="project" value="InterPro"/>
</dbReference>